<evidence type="ECO:0000256" key="1">
    <source>
        <dbReference type="SAM" id="Phobius"/>
    </source>
</evidence>
<gene>
    <name evidence="2" type="ORF">H4Q31_05125</name>
</gene>
<dbReference type="Pfam" id="PF22564">
    <property type="entry name" value="HAAS"/>
    <property type="match status" value="1"/>
</dbReference>
<keyword evidence="1" id="KW-0812">Transmembrane</keyword>
<dbReference type="Proteomes" id="UP000574133">
    <property type="component" value="Unassembled WGS sequence"/>
</dbReference>
<sequence>MNKNEFLSALYECLAPLPEEGRREVVHYYEGCFDRGMASGHSEQQIARELGNPRMLAADALGIRYDPAPLMNAAPRRSGSGRLLAMTILLFFLNILFMIPIGAALWSALLSFGAAAVGAILAPAAFALDWLANGEYYPAKLFISIAGTGVGILMALIFIRMAKFGYRATAEYVQWNVRTWRGRN</sequence>
<proteinExistence type="predicted"/>
<keyword evidence="1" id="KW-1133">Transmembrane helix</keyword>
<dbReference type="AlphaFoldDB" id="A0A841T9I1"/>
<accession>A0A841T9I1</accession>
<organism evidence="2 3">
    <name type="scientific">Cohnella lubricantis</name>
    <dbReference type="NCBI Taxonomy" id="2163172"/>
    <lineage>
        <taxon>Bacteria</taxon>
        <taxon>Bacillati</taxon>
        <taxon>Bacillota</taxon>
        <taxon>Bacilli</taxon>
        <taxon>Bacillales</taxon>
        <taxon>Paenibacillaceae</taxon>
        <taxon>Cohnella</taxon>
    </lineage>
</organism>
<reference evidence="2 3" key="1">
    <citation type="submission" date="2020-08" db="EMBL/GenBank/DDBJ databases">
        <title>Cohnella phylogeny.</title>
        <authorList>
            <person name="Dunlap C."/>
        </authorList>
    </citation>
    <scope>NUCLEOTIDE SEQUENCE [LARGE SCALE GENOMIC DNA]</scope>
    <source>
        <strain evidence="2 3">DSM 103658</strain>
    </source>
</reference>
<feature type="transmembrane region" description="Helical" evidence="1">
    <location>
        <begin position="112"/>
        <end position="132"/>
    </location>
</feature>
<protein>
    <submittedName>
        <fullName evidence="2">DUF1700 domain-containing protein</fullName>
    </submittedName>
</protein>
<feature type="transmembrane region" description="Helical" evidence="1">
    <location>
        <begin position="139"/>
        <end position="159"/>
    </location>
</feature>
<keyword evidence="3" id="KW-1185">Reference proteome</keyword>
<feature type="transmembrane region" description="Helical" evidence="1">
    <location>
        <begin position="83"/>
        <end position="106"/>
    </location>
</feature>
<dbReference type="RefSeq" id="WP_185177997.1">
    <property type="nucleotide sequence ID" value="NZ_CBCSEP010000003.1"/>
</dbReference>
<name>A0A841T9I1_9BACL</name>
<evidence type="ECO:0000313" key="3">
    <source>
        <dbReference type="Proteomes" id="UP000574133"/>
    </source>
</evidence>
<evidence type="ECO:0000313" key="2">
    <source>
        <dbReference type="EMBL" id="MBB6676709.1"/>
    </source>
</evidence>
<comment type="caution">
    <text evidence="2">The sequence shown here is derived from an EMBL/GenBank/DDBJ whole genome shotgun (WGS) entry which is preliminary data.</text>
</comment>
<keyword evidence="1" id="KW-0472">Membrane</keyword>
<dbReference type="EMBL" id="JACJVN010000021">
    <property type="protein sequence ID" value="MBB6676709.1"/>
    <property type="molecule type" value="Genomic_DNA"/>
</dbReference>